<proteinExistence type="predicted"/>
<dbReference type="Pfam" id="PF08284">
    <property type="entry name" value="RVP_2"/>
    <property type="match status" value="1"/>
</dbReference>
<dbReference type="EMBL" id="GALX01004396">
    <property type="protein sequence ID" value="JAB64070.1"/>
    <property type="molecule type" value="Transcribed_RNA"/>
</dbReference>
<feature type="non-terminal residue" evidence="2">
    <location>
        <position position="232"/>
    </location>
</feature>
<evidence type="ECO:0000313" key="2">
    <source>
        <dbReference type="EMBL" id="JAB64070.1"/>
    </source>
</evidence>
<organism evidence="2">
    <name type="scientific">Anoplophora glabripennis</name>
    <name type="common">Asian longhorn beetle</name>
    <name type="synonym">Anoplophora nobilis</name>
    <dbReference type="NCBI Taxonomy" id="217634"/>
    <lineage>
        <taxon>Eukaryota</taxon>
        <taxon>Metazoa</taxon>
        <taxon>Ecdysozoa</taxon>
        <taxon>Arthropoda</taxon>
        <taxon>Hexapoda</taxon>
        <taxon>Insecta</taxon>
        <taxon>Pterygota</taxon>
        <taxon>Neoptera</taxon>
        <taxon>Endopterygota</taxon>
        <taxon>Coleoptera</taxon>
        <taxon>Polyphaga</taxon>
        <taxon>Cucujiformia</taxon>
        <taxon>Chrysomeloidea</taxon>
        <taxon>Cerambycidae</taxon>
        <taxon>Lamiinae</taxon>
        <taxon>Lamiini</taxon>
        <taxon>Anoplophora</taxon>
    </lineage>
</organism>
<dbReference type="CDD" id="cd00303">
    <property type="entry name" value="retropepsin_like"/>
    <property type="match status" value="1"/>
</dbReference>
<dbReference type="Gene3D" id="2.40.70.10">
    <property type="entry name" value="Acid Proteases"/>
    <property type="match status" value="1"/>
</dbReference>
<accession>V5G244</accession>
<feature type="region of interest" description="Disordered" evidence="1">
    <location>
        <begin position="192"/>
        <end position="232"/>
    </location>
</feature>
<name>V5G244_ANOGL</name>
<dbReference type="AlphaFoldDB" id="V5G244"/>
<feature type="region of interest" description="Disordered" evidence="1">
    <location>
        <begin position="118"/>
        <end position="144"/>
    </location>
</feature>
<protein>
    <submittedName>
        <fullName evidence="2">Uncharacterized protein</fullName>
    </submittedName>
</protein>
<reference evidence="2" key="1">
    <citation type="submission" date="2013-07" db="EMBL/GenBank/DDBJ databases">
        <title>Midgut Transcriptome Profiling of Anoplphora glabripennis, a Lignocellulose Degrading, Wood-Boring Cerambycid.</title>
        <authorList>
            <person name="Scully E.D."/>
            <person name="Hoover K."/>
            <person name="Carlson J.E."/>
            <person name="Tien M."/>
            <person name="Geib S.M."/>
        </authorList>
    </citation>
    <scope>NUCLEOTIDE SEQUENCE</scope>
</reference>
<evidence type="ECO:0000256" key="1">
    <source>
        <dbReference type="SAM" id="MobiDB-lite"/>
    </source>
</evidence>
<feature type="non-terminal residue" evidence="2">
    <location>
        <position position="1"/>
    </location>
</feature>
<dbReference type="InterPro" id="IPR021109">
    <property type="entry name" value="Peptidase_aspartic_dom_sf"/>
</dbReference>
<sequence>YCQRVGIQKLPLKQQTKAELADGTLIEITEEYRIEVSILSTVVTADFLLLPSLTTDMVLGMDFLTANGCTIDLKGRKIHMGNPTTDIVHRTANIALVPTLTESKKRKATELIQIERRESEEIQGPTDRTREPTRLPNPNPIKQRFRARNPSMQEVTNKVTNALSRRPLPITEVSAIENARTNDRYFSRAIMDTPSPNSLGQRLPEIFEPSPPEGSPTYCLNLDTSPLPESPP</sequence>